<feature type="transmembrane region" description="Helical" evidence="6">
    <location>
        <begin position="335"/>
        <end position="357"/>
    </location>
</feature>
<keyword evidence="6" id="KW-0472">Membrane</keyword>
<dbReference type="EC" id="1.3.1.124" evidence="3"/>
<keyword evidence="2" id="KW-0560">Oxidoreductase</keyword>
<comment type="catalytic activity">
    <reaction evidence="4">
        <text>a (2E,4E)-dienoyl-CoA + NADPH + H(+) = a 4,5-saturated-(3E)-enoyl-CoA + NADP(+)</text>
        <dbReference type="Rhea" id="RHEA:45912"/>
        <dbReference type="ChEBI" id="CHEBI:15378"/>
        <dbReference type="ChEBI" id="CHEBI:57783"/>
        <dbReference type="ChEBI" id="CHEBI:58349"/>
        <dbReference type="ChEBI" id="CHEBI:85101"/>
        <dbReference type="ChEBI" id="CHEBI:85493"/>
        <dbReference type="EC" id="1.3.1.124"/>
    </reaction>
</comment>
<keyword evidence="6" id="KW-0812">Transmembrane</keyword>
<dbReference type="PANTHER" id="PTHR43296:SF2">
    <property type="entry name" value="PEROXISOMAL 2,4-DIENOYL-COA REDUCTASE [(3E)-ENOYL-COA-PRODUCING]"/>
    <property type="match status" value="1"/>
</dbReference>
<evidence type="ECO:0000256" key="3">
    <source>
        <dbReference type="ARBA" id="ARBA00026117"/>
    </source>
</evidence>
<dbReference type="GO" id="GO:0009062">
    <property type="term" value="P:fatty acid catabolic process"/>
    <property type="evidence" value="ECO:0007669"/>
    <property type="project" value="InterPro"/>
</dbReference>
<proteinExistence type="predicted"/>
<reference evidence="7" key="1">
    <citation type="submission" date="2012-08" db="EMBL/GenBank/DDBJ databases">
        <title>Genome analysis of Colletotrichum orbiculare and Colletotrichum fructicola.</title>
        <authorList>
            <person name="Gan P.H.P."/>
            <person name="Ikeda K."/>
            <person name="Irieda H."/>
            <person name="Narusaka M."/>
            <person name="O'Connell R.J."/>
            <person name="Narusaka Y."/>
            <person name="Takano Y."/>
            <person name="Kubo Y."/>
            <person name="Shirasu K."/>
        </authorList>
    </citation>
    <scope>NUCLEOTIDE SEQUENCE</scope>
    <source>
        <strain evidence="7">Nara gc5</strain>
    </source>
</reference>
<dbReference type="PRINTS" id="PR00081">
    <property type="entry name" value="GDHRDH"/>
</dbReference>
<dbReference type="Gene3D" id="3.40.50.1240">
    <property type="entry name" value="Phosphoglycerate mutase-like"/>
    <property type="match status" value="1"/>
</dbReference>
<dbReference type="Pfam" id="PF13561">
    <property type="entry name" value="adh_short_C2"/>
    <property type="match status" value="1"/>
</dbReference>
<dbReference type="Pfam" id="PF00106">
    <property type="entry name" value="adh_short"/>
    <property type="match status" value="1"/>
</dbReference>
<name>L2G7I2_COLFN</name>
<evidence type="ECO:0000256" key="4">
    <source>
        <dbReference type="ARBA" id="ARBA00048009"/>
    </source>
</evidence>
<evidence type="ECO:0000256" key="6">
    <source>
        <dbReference type="SAM" id="Phobius"/>
    </source>
</evidence>
<dbReference type="HOGENOM" id="CLU_385872_0_0_1"/>
<dbReference type="InterPro" id="IPR036291">
    <property type="entry name" value="NAD(P)-bd_dom_sf"/>
</dbReference>
<keyword evidence="6" id="KW-1133">Transmembrane helix</keyword>
<dbReference type="InterPro" id="IPR045017">
    <property type="entry name" value="DECR2-like"/>
</dbReference>
<dbReference type="Gene3D" id="3.40.50.720">
    <property type="entry name" value="NAD(P)-binding Rossmann-like Domain"/>
    <property type="match status" value="1"/>
</dbReference>
<protein>
    <recommendedName>
        <fullName evidence="3">2,4-dienoyl-CoA reductase [(3E)-enoyl-CoA-producing]</fullName>
        <ecNumber evidence="3">1.3.1.124</ecNumber>
    </recommendedName>
</protein>
<dbReference type="GO" id="GO:0005777">
    <property type="term" value="C:peroxisome"/>
    <property type="evidence" value="ECO:0007669"/>
    <property type="project" value="TreeGrafter"/>
</dbReference>
<accession>L2G7I2</accession>
<dbReference type="InterPro" id="IPR029033">
    <property type="entry name" value="His_PPase_superfam"/>
</dbReference>
<evidence type="ECO:0000313" key="7">
    <source>
        <dbReference type="EMBL" id="ELA34335.1"/>
    </source>
</evidence>
<dbReference type="STRING" id="1213859.L2G7I2"/>
<dbReference type="GO" id="GO:0008670">
    <property type="term" value="F:2,4-dienoyl-CoA reductase (NADPH) activity"/>
    <property type="evidence" value="ECO:0007669"/>
    <property type="project" value="InterPro"/>
</dbReference>
<organism evidence="7">
    <name type="scientific">Colletotrichum fructicola (strain Nara gc5)</name>
    <name type="common">Anthracnose fungus</name>
    <name type="synonym">Colletotrichum gloeosporioides (strain Nara gc5)</name>
    <dbReference type="NCBI Taxonomy" id="1213859"/>
    <lineage>
        <taxon>Eukaryota</taxon>
        <taxon>Fungi</taxon>
        <taxon>Dikarya</taxon>
        <taxon>Ascomycota</taxon>
        <taxon>Pezizomycotina</taxon>
        <taxon>Sordariomycetes</taxon>
        <taxon>Hypocreomycetidae</taxon>
        <taxon>Glomerellales</taxon>
        <taxon>Glomerellaceae</taxon>
        <taxon>Colletotrichum</taxon>
        <taxon>Colletotrichum gloeosporioides species complex</taxon>
    </lineage>
</organism>
<dbReference type="AlphaFoldDB" id="L2G7I2"/>
<dbReference type="PANTHER" id="PTHR43296">
    <property type="entry name" value="PEROXISOMAL 2,4-DIENOYL-COA REDUCTASE"/>
    <property type="match status" value="1"/>
</dbReference>
<dbReference type="SUPFAM" id="SSF51735">
    <property type="entry name" value="NAD(P)-binding Rossmann-fold domains"/>
    <property type="match status" value="1"/>
</dbReference>
<dbReference type="SUPFAM" id="SSF53254">
    <property type="entry name" value="Phosphoglycerate mutase-like"/>
    <property type="match status" value="1"/>
</dbReference>
<keyword evidence="1" id="KW-0521">NADP</keyword>
<dbReference type="EMBL" id="KB020623">
    <property type="protein sequence ID" value="ELA34335.1"/>
    <property type="molecule type" value="Genomic_DNA"/>
</dbReference>
<evidence type="ECO:0000256" key="2">
    <source>
        <dbReference type="ARBA" id="ARBA00023002"/>
    </source>
</evidence>
<feature type="transmembrane region" description="Helical" evidence="6">
    <location>
        <begin position="666"/>
        <end position="692"/>
    </location>
</feature>
<dbReference type="InterPro" id="IPR002347">
    <property type="entry name" value="SDR_fam"/>
</dbReference>
<comment type="catalytic activity">
    <reaction evidence="5">
        <text>a (2E,4Z)-dienoyl-CoA + NADPH + H(+) = a 4,5-saturated-(3E)-enoyl-CoA + NADP(+)</text>
        <dbReference type="Rhea" id="RHEA:61892"/>
        <dbReference type="ChEBI" id="CHEBI:15378"/>
        <dbReference type="ChEBI" id="CHEBI:57783"/>
        <dbReference type="ChEBI" id="CHEBI:58349"/>
        <dbReference type="ChEBI" id="CHEBI:85099"/>
        <dbReference type="ChEBI" id="CHEBI:85493"/>
        <dbReference type="EC" id="1.3.1.124"/>
    </reaction>
</comment>
<gene>
    <name evidence="7" type="ORF">CGGC5_5831</name>
</gene>
<sequence length="716" mass="75908">MPIPESEYLSPVWKDGIFNDRVAFVTGGAGTICSAQTRALVRLGANACIIGRNVEKTESMAKDLATARPGAKVIGIGGCDVRNAQNLQDAADRCAKELGSIDFVIAGAAGNFIAPLSTMSPNAFKAVMDIDVLGTFNTLKATLPYLVESAKRNPTPSKDGLTGGRIIFVSATFHYTGMPLQAHVSAAKAAVDVRVFGDTEGMERLSSAKADQSRADAVVPQGRWGYIRDIADSTVYLFSDAGSFVNGQAIPVDGGAWRRQSALGVGTDEDMKYPEFLLKGEISKHVKSGRKPTSKFNGDGIREEETFLILNGNATTDSAWFTDTKTQTPEMELKLLLALGLPIVPAAAATVLGIYVFHRHRDRTAKKWPPVRFTDLGADEVYSSGLYYRSRYVSSNASQQIRSLSTDECAAGCGNSVCSSNNYFSSPEYKNYSDASADFYQGLLPVINGTFSSKTAIFENAYTIFDLVNVATIHNDTISSESLLTNSTLAQLKTYADVHEWNLAYNESDPIRAIAGKASSTKANIQFGAYATFSSFFGLAQLQKASSSFTEVVDYASSMVFELVTNASASAPAADDVSVRFRFANGPAGQNNLTAYPLFGQSETLLPWNTFVTEMQKFAVKDTKAWCTACGNSTGTCASALGLDGGANSTGSGSSNKDANGISTPVAGVIGALVTLVVVLGIEALVMAIGGLRLAKKSKAKDVPATSAAETSGTKA</sequence>
<evidence type="ECO:0000256" key="5">
    <source>
        <dbReference type="ARBA" id="ARBA00048340"/>
    </source>
</evidence>
<evidence type="ECO:0000256" key="1">
    <source>
        <dbReference type="ARBA" id="ARBA00022857"/>
    </source>
</evidence>